<sequence>MWKYLSSYESLDDATTRSQSRRVLRFRYFFVRYLRYLLEKGTSEERTTRVLTISTLTPLTASWPVLPPTLILWLRKLSKSSMLMILSSTGLLHSMLNFTDCFFFLRVLPPFTWGLFAAAMLIPC</sequence>
<keyword evidence="1" id="KW-0812">Transmembrane</keyword>
<evidence type="ECO:0000313" key="2">
    <source>
        <dbReference type="EMBL" id="GMS80878.1"/>
    </source>
</evidence>
<keyword evidence="3" id="KW-1185">Reference proteome</keyword>
<keyword evidence="1" id="KW-1133">Transmembrane helix</keyword>
<accession>A0AAV5SJP4</accession>
<gene>
    <name evidence="2" type="ORF">PENTCL1PPCAC_3053</name>
</gene>
<dbReference type="AlphaFoldDB" id="A0AAV5SJP4"/>
<evidence type="ECO:0000256" key="1">
    <source>
        <dbReference type="SAM" id="Phobius"/>
    </source>
</evidence>
<name>A0AAV5SJP4_9BILA</name>
<protein>
    <recommendedName>
        <fullName evidence="4">G protein-coupled receptor</fullName>
    </recommendedName>
</protein>
<comment type="caution">
    <text evidence="2">The sequence shown here is derived from an EMBL/GenBank/DDBJ whole genome shotgun (WGS) entry which is preliminary data.</text>
</comment>
<proteinExistence type="predicted"/>
<evidence type="ECO:0008006" key="4">
    <source>
        <dbReference type="Google" id="ProtNLM"/>
    </source>
</evidence>
<feature type="non-terminal residue" evidence="2">
    <location>
        <position position="124"/>
    </location>
</feature>
<reference evidence="2" key="1">
    <citation type="submission" date="2023-10" db="EMBL/GenBank/DDBJ databases">
        <title>Genome assembly of Pristionchus species.</title>
        <authorList>
            <person name="Yoshida K."/>
            <person name="Sommer R.J."/>
        </authorList>
    </citation>
    <scope>NUCLEOTIDE SEQUENCE</scope>
    <source>
        <strain evidence="2">RS0144</strain>
    </source>
</reference>
<dbReference type="Proteomes" id="UP001432027">
    <property type="component" value="Unassembled WGS sequence"/>
</dbReference>
<keyword evidence="1" id="KW-0472">Membrane</keyword>
<dbReference type="EMBL" id="BTSX01000001">
    <property type="protein sequence ID" value="GMS80878.1"/>
    <property type="molecule type" value="Genomic_DNA"/>
</dbReference>
<evidence type="ECO:0000313" key="3">
    <source>
        <dbReference type="Proteomes" id="UP001432027"/>
    </source>
</evidence>
<feature type="transmembrane region" description="Helical" evidence="1">
    <location>
        <begin position="102"/>
        <end position="122"/>
    </location>
</feature>
<organism evidence="2 3">
    <name type="scientific">Pristionchus entomophagus</name>
    <dbReference type="NCBI Taxonomy" id="358040"/>
    <lineage>
        <taxon>Eukaryota</taxon>
        <taxon>Metazoa</taxon>
        <taxon>Ecdysozoa</taxon>
        <taxon>Nematoda</taxon>
        <taxon>Chromadorea</taxon>
        <taxon>Rhabditida</taxon>
        <taxon>Rhabditina</taxon>
        <taxon>Diplogasteromorpha</taxon>
        <taxon>Diplogasteroidea</taxon>
        <taxon>Neodiplogasteridae</taxon>
        <taxon>Pristionchus</taxon>
    </lineage>
</organism>